<gene>
    <name evidence="1" type="ORF">METZ01_LOCUS201025</name>
</gene>
<dbReference type="InterPro" id="IPR001753">
    <property type="entry name" value="Enoyl-CoA_hydra/iso"/>
</dbReference>
<dbReference type="InterPro" id="IPR029045">
    <property type="entry name" value="ClpP/crotonase-like_dom_sf"/>
</dbReference>
<dbReference type="EMBL" id="UINC01043729">
    <property type="protein sequence ID" value="SVB48171.1"/>
    <property type="molecule type" value="Genomic_DNA"/>
</dbReference>
<organism evidence="1">
    <name type="scientific">marine metagenome</name>
    <dbReference type="NCBI Taxonomy" id="408172"/>
    <lineage>
        <taxon>unclassified sequences</taxon>
        <taxon>metagenomes</taxon>
        <taxon>ecological metagenomes</taxon>
    </lineage>
</organism>
<dbReference type="Pfam" id="PF00378">
    <property type="entry name" value="ECH_1"/>
    <property type="match status" value="1"/>
</dbReference>
<protein>
    <recommendedName>
        <fullName evidence="2">Enoyl-CoA hydratase</fullName>
    </recommendedName>
</protein>
<accession>A0A382EDU8</accession>
<evidence type="ECO:0008006" key="2">
    <source>
        <dbReference type="Google" id="ProtNLM"/>
    </source>
</evidence>
<sequence>MFIKKEINDQICIITIDRQDALNAMNPDILRELDQTIKGCISDQSIGVIIITGAGEKAFIAGA</sequence>
<dbReference type="AlphaFoldDB" id="A0A382EDU8"/>
<proteinExistence type="predicted"/>
<name>A0A382EDU8_9ZZZZ</name>
<dbReference type="Gene3D" id="3.90.226.10">
    <property type="entry name" value="2-enoyl-CoA Hydratase, Chain A, domain 1"/>
    <property type="match status" value="1"/>
</dbReference>
<reference evidence="1" key="1">
    <citation type="submission" date="2018-05" db="EMBL/GenBank/DDBJ databases">
        <authorList>
            <person name="Lanie J.A."/>
            <person name="Ng W.-L."/>
            <person name="Kazmierczak K.M."/>
            <person name="Andrzejewski T.M."/>
            <person name="Davidsen T.M."/>
            <person name="Wayne K.J."/>
            <person name="Tettelin H."/>
            <person name="Glass J.I."/>
            <person name="Rusch D."/>
            <person name="Podicherti R."/>
            <person name="Tsui H.-C.T."/>
            <person name="Winkler M.E."/>
        </authorList>
    </citation>
    <scope>NUCLEOTIDE SEQUENCE</scope>
</reference>
<dbReference type="SUPFAM" id="SSF52096">
    <property type="entry name" value="ClpP/crotonase"/>
    <property type="match status" value="1"/>
</dbReference>
<feature type="non-terminal residue" evidence="1">
    <location>
        <position position="63"/>
    </location>
</feature>
<evidence type="ECO:0000313" key="1">
    <source>
        <dbReference type="EMBL" id="SVB48171.1"/>
    </source>
</evidence>